<dbReference type="AlphaFoldDB" id="A0A2D0J3Q6"/>
<comment type="caution">
    <text evidence="1">The sequence shown here is derived from an EMBL/GenBank/DDBJ whole genome shotgun (WGS) entry which is preliminary data.</text>
</comment>
<dbReference type="RefSeq" id="WP_099134623.1">
    <property type="nucleotide sequence ID" value="NZ_CAWNNJ010000086.1"/>
</dbReference>
<name>A0A2D0J3Q6_XENBU</name>
<gene>
    <name evidence="1" type="ORF">Xbud_00547</name>
</gene>
<dbReference type="EMBL" id="NIBS01000002">
    <property type="protein sequence ID" value="PHM29106.1"/>
    <property type="molecule type" value="Genomic_DNA"/>
</dbReference>
<dbReference type="OrthoDB" id="6448068at2"/>
<evidence type="ECO:0000313" key="2">
    <source>
        <dbReference type="Proteomes" id="UP000225833"/>
    </source>
</evidence>
<organism evidence="1 2">
    <name type="scientific">Xenorhabdus budapestensis</name>
    <dbReference type="NCBI Taxonomy" id="290110"/>
    <lineage>
        <taxon>Bacteria</taxon>
        <taxon>Pseudomonadati</taxon>
        <taxon>Pseudomonadota</taxon>
        <taxon>Gammaproteobacteria</taxon>
        <taxon>Enterobacterales</taxon>
        <taxon>Morganellaceae</taxon>
        <taxon>Xenorhabdus</taxon>
    </lineage>
</organism>
<sequence length="110" mass="13125">MSNDVIELAKKLRSSLENERELIGEYPTIFFGHYLINAENIVKICREIENLHKKLAEYENMEPVAYMIFDENFNEPMAYKDNKEEAEQSLSFYRRVCCCKIIPLYRHPNK</sequence>
<dbReference type="Proteomes" id="UP000225833">
    <property type="component" value="Unassembled WGS sequence"/>
</dbReference>
<evidence type="ECO:0000313" key="1">
    <source>
        <dbReference type="EMBL" id="PHM29106.1"/>
    </source>
</evidence>
<accession>A0A2D0J3Q6</accession>
<proteinExistence type="predicted"/>
<reference evidence="1 2" key="1">
    <citation type="journal article" date="2017" name="Nat. Microbiol.">
        <title>Natural product diversity associated with the nematode symbionts Photorhabdus and Xenorhabdus.</title>
        <authorList>
            <person name="Tobias N.J."/>
            <person name="Wolff H."/>
            <person name="Djahanschiri B."/>
            <person name="Grundmann F."/>
            <person name="Kronenwerth M."/>
            <person name="Shi Y.M."/>
            <person name="Simonyi S."/>
            <person name="Grun P."/>
            <person name="Shapiro-Ilan D."/>
            <person name="Pidot S.J."/>
            <person name="Stinear T.P."/>
            <person name="Ebersberger I."/>
            <person name="Bode H.B."/>
        </authorList>
    </citation>
    <scope>NUCLEOTIDE SEQUENCE [LARGE SCALE GENOMIC DNA]</scope>
    <source>
        <strain evidence="1 2">DSM 16342</strain>
    </source>
</reference>
<protein>
    <submittedName>
        <fullName evidence="1">Uncharacterized protein</fullName>
    </submittedName>
</protein>